<evidence type="ECO:0000313" key="3">
    <source>
        <dbReference type="Proteomes" id="UP001497522"/>
    </source>
</evidence>
<organism evidence="2 3">
    <name type="scientific">Sphagnum jensenii</name>
    <dbReference type="NCBI Taxonomy" id="128206"/>
    <lineage>
        <taxon>Eukaryota</taxon>
        <taxon>Viridiplantae</taxon>
        <taxon>Streptophyta</taxon>
        <taxon>Embryophyta</taxon>
        <taxon>Bryophyta</taxon>
        <taxon>Sphagnophytina</taxon>
        <taxon>Sphagnopsida</taxon>
        <taxon>Sphagnales</taxon>
        <taxon>Sphagnaceae</taxon>
        <taxon>Sphagnum</taxon>
    </lineage>
</organism>
<evidence type="ECO:0000313" key="2">
    <source>
        <dbReference type="EMBL" id="CAK9867841.1"/>
    </source>
</evidence>
<feature type="region of interest" description="Disordered" evidence="1">
    <location>
        <begin position="1"/>
        <end position="22"/>
    </location>
</feature>
<dbReference type="Proteomes" id="UP001497522">
    <property type="component" value="Chromosome 17"/>
</dbReference>
<reference evidence="2" key="1">
    <citation type="submission" date="2024-03" db="EMBL/GenBank/DDBJ databases">
        <authorList>
            <consortium name="ELIXIR-Norway"/>
            <consortium name="Elixir Norway"/>
        </authorList>
    </citation>
    <scope>NUCLEOTIDE SEQUENCE</scope>
</reference>
<feature type="region of interest" description="Disordered" evidence="1">
    <location>
        <begin position="58"/>
        <end position="90"/>
    </location>
</feature>
<protein>
    <submittedName>
        <fullName evidence="2">Uncharacterized protein</fullName>
    </submittedName>
</protein>
<proteinExistence type="predicted"/>
<gene>
    <name evidence="2" type="ORF">CSSPJE1EN2_LOCUS10836</name>
</gene>
<feature type="compositionally biased region" description="Low complexity" evidence="1">
    <location>
        <begin position="61"/>
        <end position="70"/>
    </location>
</feature>
<accession>A0ABP1AZC7</accession>
<evidence type="ECO:0000256" key="1">
    <source>
        <dbReference type="SAM" id="MobiDB-lite"/>
    </source>
</evidence>
<name>A0ABP1AZC7_9BRYO</name>
<dbReference type="EMBL" id="OZ023718">
    <property type="protein sequence ID" value="CAK9867841.1"/>
    <property type="molecule type" value="Genomic_DNA"/>
</dbReference>
<sequence length="123" mass="13896">MDNEQKRAATKKGGQPPRGDVLKKVIKEVTQDTVKIVANACQRNSNSFCVKELALPATMDQQQQQQQQQQVSRDLLHLPQRNPVHRRRREEQSIFVDQVVDIESSFFQGSSGSTAGGERKRPP</sequence>
<keyword evidence="3" id="KW-1185">Reference proteome</keyword>